<accession>A0ABW5FLQ6</accession>
<gene>
    <name evidence="3" type="ORF">ACFSXZ_01305</name>
</gene>
<reference evidence="4" key="1">
    <citation type="journal article" date="2019" name="Int. J. Syst. Evol. Microbiol.">
        <title>The Global Catalogue of Microorganisms (GCM) 10K type strain sequencing project: providing services to taxonomists for standard genome sequencing and annotation.</title>
        <authorList>
            <consortium name="The Broad Institute Genomics Platform"/>
            <consortium name="The Broad Institute Genome Sequencing Center for Infectious Disease"/>
            <person name="Wu L."/>
            <person name="Ma J."/>
        </authorList>
    </citation>
    <scope>NUCLEOTIDE SEQUENCE [LARGE SCALE GENOMIC DNA]</scope>
    <source>
        <strain evidence="4">CGMCC 4.7645</strain>
    </source>
</reference>
<keyword evidence="4" id="KW-1185">Reference proteome</keyword>
<evidence type="ECO:0000256" key="1">
    <source>
        <dbReference type="ARBA" id="ARBA00022729"/>
    </source>
</evidence>
<dbReference type="SUPFAM" id="SSF53850">
    <property type="entry name" value="Periplasmic binding protein-like II"/>
    <property type="match status" value="1"/>
</dbReference>
<dbReference type="InterPro" id="IPR001638">
    <property type="entry name" value="Solute-binding_3/MltF_N"/>
</dbReference>
<comment type="caution">
    <text evidence="3">The sequence shown here is derived from an EMBL/GenBank/DDBJ whole genome shotgun (WGS) entry which is preliminary data.</text>
</comment>
<evidence type="ECO:0000313" key="3">
    <source>
        <dbReference type="EMBL" id="MFD2414956.1"/>
    </source>
</evidence>
<organism evidence="3 4">
    <name type="scientific">Amycolatopsis pigmentata</name>
    <dbReference type="NCBI Taxonomy" id="450801"/>
    <lineage>
        <taxon>Bacteria</taxon>
        <taxon>Bacillati</taxon>
        <taxon>Actinomycetota</taxon>
        <taxon>Actinomycetes</taxon>
        <taxon>Pseudonocardiales</taxon>
        <taxon>Pseudonocardiaceae</taxon>
        <taxon>Amycolatopsis</taxon>
    </lineage>
</organism>
<keyword evidence="1" id="KW-0732">Signal</keyword>
<dbReference type="Gene3D" id="3.40.190.10">
    <property type="entry name" value="Periplasmic binding protein-like II"/>
    <property type="match status" value="2"/>
</dbReference>
<dbReference type="EMBL" id="JBHUKR010000002">
    <property type="protein sequence ID" value="MFD2414956.1"/>
    <property type="molecule type" value="Genomic_DNA"/>
</dbReference>
<dbReference type="PANTHER" id="PTHR35936">
    <property type="entry name" value="MEMBRANE-BOUND LYTIC MUREIN TRANSGLYCOSYLASE F"/>
    <property type="match status" value="1"/>
</dbReference>
<dbReference type="Pfam" id="PF00497">
    <property type="entry name" value="SBP_bac_3"/>
    <property type="match status" value="1"/>
</dbReference>
<dbReference type="PANTHER" id="PTHR35936:SF17">
    <property type="entry name" value="ARGININE-BINDING EXTRACELLULAR PROTEIN ARTP"/>
    <property type="match status" value="1"/>
</dbReference>
<dbReference type="SMART" id="SM00062">
    <property type="entry name" value="PBPb"/>
    <property type="match status" value="1"/>
</dbReference>
<evidence type="ECO:0000259" key="2">
    <source>
        <dbReference type="SMART" id="SM00062"/>
    </source>
</evidence>
<sequence length="274" mass="27644">MLLVAGCSSGANTNGSNGGSLVSGGTLRVGAEEDEVPMVYTQAGSSTPVGAEVDLITAAAKQLNLTVSYSNLTFDGLIPALKAGRFDVAMAEIGDFTDRQQQVDFVDYATIGQGALVNSASAASFTDDLALCGKNVGAAKGTKGVAVVTDISKKCQSSGKPAVNPSSFPDVTSAVLALRSGRVDAFVTDTITAGQEAKSVDDGKALSVALPNLNGQVLLGIAVPKSNQPLRDGLAKALNALIANGEYAQILDRYGQSGIAVKNATINGGTTASS</sequence>
<evidence type="ECO:0000313" key="4">
    <source>
        <dbReference type="Proteomes" id="UP001597417"/>
    </source>
</evidence>
<dbReference type="Proteomes" id="UP001597417">
    <property type="component" value="Unassembled WGS sequence"/>
</dbReference>
<feature type="domain" description="Solute-binding protein family 3/N-terminal" evidence="2">
    <location>
        <begin position="26"/>
        <end position="258"/>
    </location>
</feature>
<proteinExistence type="predicted"/>
<dbReference type="CDD" id="cd01004">
    <property type="entry name" value="PBP2_MidA_like"/>
    <property type="match status" value="1"/>
</dbReference>
<protein>
    <submittedName>
        <fullName evidence="3">ABC transporter substrate-binding protein</fullName>
    </submittedName>
</protein>
<name>A0ABW5FLQ6_9PSEU</name>
<dbReference type="RefSeq" id="WP_378260286.1">
    <property type="nucleotide sequence ID" value="NZ_JBHUKR010000002.1"/>
</dbReference>